<dbReference type="EMBL" id="KZ663725">
    <property type="protein sequence ID" value="PPS10436.1"/>
    <property type="molecule type" value="Genomic_DNA"/>
</dbReference>
<dbReference type="AlphaFoldDB" id="A0A2P5Y4F8"/>
<proteinExistence type="predicted"/>
<organism evidence="1 2">
    <name type="scientific">Gossypium barbadense</name>
    <name type="common">Sea Island cotton</name>
    <name type="synonym">Hibiscus barbadensis</name>
    <dbReference type="NCBI Taxonomy" id="3634"/>
    <lineage>
        <taxon>Eukaryota</taxon>
        <taxon>Viridiplantae</taxon>
        <taxon>Streptophyta</taxon>
        <taxon>Embryophyta</taxon>
        <taxon>Tracheophyta</taxon>
        <taxon>Spermatophyta</taxon>
        <taxon>Magnoliopsida</taxon>
        <taxon>eudicotyledons</taxon>
        <taxon>Gunneridae</taxon>
        <taxon>Pentapetalae</taxon>
        <taxon>rosids</taxon>
        <taxon>malvids</taxon>
        <taxon>Malvales</taxon>
        <taxon>Malvaceae</taxon>
        <taxon>Malvoideae</taxon>
        <taxon>Gossypium</taxon>
    </lineage>
</organism>
<gene>
    <name evidence="1" type="ORF">GOBAR_AA10209</name>
</gene>
<reference evidence="1 2" key="1">
    <citation type="submission" date="2015-01" db="EMBL/GenBank/DDBJ databases">
        <title>Genome of allotetraploid Gossypium barbadense reveals genomic plasticity and fiber elongation in cotton evolution.</title>
        <authorList>
            <person name="Chen X."/>
            <person name="Liu X."/>
            <person name="Zhao B."/>
            <person name="Zheng H."/>
            <person name="Hu Y."/>
            <person name="Lu G."/>
            <person name="Yang C."/>
            <person name="Chen J."/>
            <person name="Shan C."/>
            <person name="Zhang L."/>
            <person name="Zhou Y."/>
            <person name="Wang L."/>
            <person name="Guo W."/>
            <person name="Bai Y."/>
            <person name="Ruan J."/>
            <person name="Shangguan X."/>
            <person name="Mao Y."/>
            <person name="Jiang J."/>
            <person name="Zhu Y."/>
            <person name="Lei J."/>
            <person name="Kang H."/>
            <person name="Chen S."/>
            <person name="He X."/>
            <person name="Wang R."/>
            <person name="Wang Y."/>
            <person name="Chen J."/>
            <person name="Wang L."/>
            <person name="Yu S."/>
            <person name="Wang B."/>
            <person name="Wei J."/>
            <person name="Song S."/>
            <person name="Lu X."/>
            <person name="Gao Z."/>
            <person name="Gu W."/>
            <person name="Deng X."/>
            <person name="Ma D."/>
            <person name="Wang S."/>
            <person name="Liang W."/>
            <person name="Fang L."/>
            <person name="Cai C."/>
            <person name="Zhu X."/>
            <person name="Zhou B."/>
            <person name="Zhang Y."/>
            <person name="Chen Z."/>
            <person name="Xu S."/>
            <person name="Zhu R."/>
            <person name="Wang S."/>
            <person name="Zhang T."/>
            <person name="Zhao G."/>
        </authorList>
    </citation>
    <scope>NUCLEOTIDE SEQUENCE [LARGE SCALE GENOMIC DNA]</scope>
    <source>
        <strain evidence="2">cv. Xinhai21</strain>
        <tissue evidence="1">Leaf</tissue>
    </source>
</reference>
<protein>
    <submittedName>
        <fullName evidence="1">Uncharacterized protein</fullName>
    </submittedName>
</protein>
<evidence type="ECO:0000313" key="2">
    <source>
        <dbReference type="Proteomes" id="UP000239757"/>
    </source>
</evidence>
<accession>A0A2P5Y4F8</accession>
<name>A0A2P5Y4F8_GOSBA</name>
<sequence length="88" mass="10267">MKGKLPKGDKYKFWVDDYLKRKFQVRRRKQQVIVVHGAWGLGEGLNRFPPLEPDVETWFLKFLILVAAFRLGVPLMKAGERPLNTILT</sequence>
<dbReference type="Proteomes" id="UP000239757">
    <property type="component" value="Unassembled WGS sequence"/>
</dbReference>
<evidence type="ECO:0000313" key="1">
    <source>
        <dbReference type="EMBL" id="PPS10436.1"/>
    </source>
</evidence>